<dbReference type="EMBL" id="PITP01000894">
    <property type="protein sequence ID" value="PKD78205.1"/>
    <property type="molecule type" value="Genomic_DNA"/>
</dbReference>
<sequence>EQAVRSLCEFAERHPERAAATLVAAEIAQPNVDDETVRAWEQECGPLAAALPLLPLQHGLLFHAQTAQQGGSYNSLTRLSLCGELDEHQLQQ</sequence>
<dbReference type="InterPro" id="IPR023213">
    <property type="entry name" value="CAT-like_dom_sf"/>
</dbReference>
<name>A0AAP8HUC4_ECOLX</name>
<dbReference type="AlphaFoldDB" id="A0AAP8HUC4"/>
<feature type="non-terminal residue" evidence="1">
    <location>
        <position position="1"/>
    </location>
</feature>
<evidence type="ECO:0000313" key="2">
    <source>
        <dbReference type="Proteomes" id="UP000233549"/>
    </source>
</evidence>
<gene>
    <name evidence="1" type="ORF">CWS33_31480</name>
</gene>
<reference evidence="1 2" key="1">
    <citation type="submission" date="2017-12" db="EMBL/GenBank/DDBJ databases">
        <title>Rapid rising of carbapenem-resistant Enterobacteriaceae(CRE) and emergence of colistin resistance genemcr-1 in CRE in the hospital of Henan, China.</title>
        <authorList>
            <person name="Sun Q."/>
            <person name="Zhang R."/>
            <person name="Li Y."/>
            <person name="Shen Y."/>
            <person name="Zhang Y."/>
            <person name="Yang J."/>
            <person name="Shu L."/>
            <person name="Zhou H."/>
            <person name="Wang Y."/>
            <person name="Wang B."/>
            <person name="Shen Z."/>
        </authorList>
    </citation>
    <scope>NUCLEOTIDE SEQUENCE [LARGE SCALE GENOMIC DNA]</scope>
    <source>
        <strain evidence="1 2">3512</strain>
    </source>
</reference>
<dbReference type="Gene3D" id="3.30.559.10">
    <property type="entry name" value="Chloramphenicol acetyltransferase-like domain"/>
    <property type="match status" value="1"/>
</dbReference>
<protein>
    <submittedName>
        <fullName evidence="1">Uncharacterized protein</fullName>
    </submittedName>
</protein>
<feature type="non-terminal residue" evidence="1">
    <location>
        <position position="92"/>
    </location>
</feature>
<dbReference type="Proteomes" id="UP000233549">
    <property type="component" value="Unassembled WGS sequence"/>
</dbReference>
<comment type="caution">
    <text evidence="1">The sequence shown here is derived from an EMBL/GenBank/DDBJ whole genome shotgun (WGS) entry which is preliminary data.</text>
</comment>
<dbReference type="RefSeq" id="WP_141086410.1">
    <property type="nucleotide sequence ID" value="NZ_PITP01000894.1"/>
</dbReference>
<organism evidence="1 2">
    <name type="scientific">Escherichia coli</name>
    <dbReference type="NCBI Taxonomy" id="562"/>
    <lineage>
        <taxon>Bacteria</taxon>
        <taxon>Pseudomonadati</taxon>
        <taxon>Pseudomonadota</taxon>
        <taxon>Gammaproteobacteria</taxon>
        <taxon>Enterobacterales</taxon>
        <taxon>Enterobacteriaceae</taxon>
        <taxon>Escherichia</taxon>
    </lineage>
</organism>
<evidence type="ECO:0000313" key="1">
    <source>
        <dbReference type="EMBL" id="PKD78205.1"/>
    </source>
</evidence>
<accession>A0AAP8HUC4</accession>
<proteinExistence type="predicted"/>